<dbReference type="GO" id="GO:0005576">
    <property type="term" value="C:extracellular region"/>
    <property type="evidence" value="ECO:0007669"/>
    <property type="project" value="UniProtKB-SubCell"/>
</dbReference>
<dbReference type="OrthoDB" id="5424500at2759"/>
<evidence type="ECO:0000256" key="3">
    <source>
        <dbReference type="ARBA" id="ARBA00022525"/>
    </source>
</evidence>
<sequence length="480" mass="54628">MSNEIDLLCCVQGSEIDHIFPVRISHSAKTMHLRRAIRQQEPTLRHIDDEALQFWKVAIPLTSITDDSGQFNLEDGQQLMDIMRISDIWERAPSDDILSGIIIRLPDGECVVHAAISSIQSNISLPGDVNDHWSPRSDTVRCLFDTLERRRLVHVRSPLAASVYSMRSWLQNAPQSDQALDARRRSMDPTYPFPGFITFFFVDDGQDSYQDEMLWSKFLERVHDAFYNNYRVILFCSYGNPSPRPVFHKAGVPLCLSFAARVNLWPTDRSIGLLLTRLEFDEVVARHERKLKLHPVILARIFDWTAGHVGAVVQLLHVLGHQEVRQGAQLTVDDFYAENPPHLLGQQLRSKCGPFGRGLPLDGEISEDPNVSVFLRTLLRHGDVKEEMENRQIIHKCNRNGWIYAYESQPSSVTRYALASPLHSSVISWILVPSNMPRYASPFELCFVPAISSFEPSQMHIPIHRVGAPNLVDNQLPEAQ</sequence>
<keyword evidence="3" id="KW-0964">Secreted</keyword>
<gene>
    <name evidence="5" type="ORF">M413DRAFT_25311</name>
</gene>
<evidence type="ECO:0000259" key="4">
    <source>
        <dbReference type="Pfam" id="PF20147"/>
    </source>
</evidence>
<protein>
    <recommendedName>
        <fullName evidence="4">Crinkler effector protein N-terminal domain-containing protein</fullName>
    </recommendedName>
</protein>
<dbReference type="Pfam" id="PF20147">
    <property type="entry name" value="Crinkler"/>
    <property type="match status" value="1"/>
</dbReference>
<evidence type="ECO:0000313" key="6">
    <source>
        <dbReference type="Proteomes" id="UP000053424"/>
    </source>
</evidence>
<feature type="domain" description="Crinkler effector protein N-terminal" evidence="4">
    <location>
        <begin position="5"/>
        <end position="95"/>
    </location>
</feature>
<dbReference type="AlphaFoldDB" id="A0A0C2Y4V8"/>
<evidence type="ECO:0000256" key="2">
    <source>
        <dbReference type="ARBA" id="ARBA00004613"/>
    </source>
</evidence>
<reference evidence="6" key="2">
    <citation type="submission" date="2015-01" db="EMBL/GenBank/DDBJ databases">
        <title>Evolutionary Origins and Diversification of the Mycorrhizal Mutualists.</title>
        <authorList>
            <consortium name="DOE Joint Genome Institute"/>
            <consortium name="Mycorrhizal Genomics Consortium"/>
            <person name="Kohler A."/>
            <person name="Kuo A."/>
            <person name="Nagy L.G."/>
            <person name="Floudas D."/>
            <person name="Copeland A."/>
            <person name="Barry K.W."/>
            <person name="Cichocki N."/>
            <person name="Veneault-Fourrey C."/>
            <person name="LaButti K."/>
            <person name="Lindquist E.A."/>
            <person name="Lipzen A."/>
            <person name="Lundell T."/>
            <person name="Morin E."/>
            <person name="Murat C."/>
            <person name="Riley R."/>
            <person name="Ohm R."/>
            <person name="Sun H."/>
            <person name="Tunlid A."/>
            <person name="Henrissat B."/>
            <person name="Grigoriev I.V."/>
            <person name="Hibbett D.S."/>
            <person name="Martin F."/>
        </authorList>
    </citation>
    <scope>NUCLEOTIDE SEQUENCE [LARGE SCALE GENOMIC DNA]</scope>
    <source>
        <strain evidence="6">h7</strain>
    </source>
</reference>
<dbReference type="GO" id="GO:0043657">
    <property type="term" value="C:host cell"/>
    <property type="evidence" value="ECO:0007669"/>
    <property type="project" value="UniProtKB-SubCell"/>
</dbReference>
<accession>A0A0C2Y4V8</accession>
<name>A0A0C2Y4V8_HEBCY</name>
<dbReference type="Proteomes" id="UP000053424">
    <property type="component" value="Unassembled WGS sequence"/>
</dbReference>
<evidence type="ECO:0000256" key="1">
    <source>
        <dbReference type="ARBA" id="ARBA00004340"/>
    </source>
</evidence>
<organism evidence="5 6">
    <name type="scientific">Hebeloma cylindrosporum</name>
    <dbReference type="NCBI Taxonomy" id="76867"/>
    <lineage>
        <taxon>Eukaryota</taxon>
        <taxon>Fungi</taxon>
        <taxon>Dikarya</taxon>
        <taxon>Basidiomycota</taxon>
        <taxon>Agaricomycotina</taxon>
        <taxon>Agaricomycetes</taxon>
        <taxon>Agaricomycetidae</taxon>
        <taxon>Agaricales</taxon>
        <taxon>Agaricineae</taxon>
        <taxon>Hymenogastraceae</taxon>
        <taxon>Hebeloma</taxon>
    </lineage>
</organism>
<dbReference type="HOGENOM" id="CLU_568648_0_0_1"/>
<evidence type="ECO:0000313" key="5">
    <source>
        <dbReference type="EMBL" id="KIM44908.1"/>
    </source>
</evidence>
<dbReference type="InterPro" id="IPR045379">
    <property type="entry name" value="Crinkler_N"/>
</dbReference>
<dbReference type="EMBL" id="KN831773">
    <property type="protein sequence ID" value="KIM44908.1"/>
    <property type="molecule type" value="Genomic_DNA"/>
</dbReference>
<reference evidence="5 6" key="1">
    <citation type="submission" date="2014-04" db="EMBL/GenBank/DDBJ databases">
        <authorList>
            <consortium name="DOE Joint Genome Institute"/>
            <person name="Kuo A."/>
            <person name="Gay G."/>
            <person name="Dore J."/>
            <person name="Kohler A."/>
            <person name="Nagy L.G."/>
            <person name="Floudas D."/>
            <person name="Copeland A."/>
            <person name="Barry K.W."/>
            <person name="Cichocki N."/>
            <person name="Veneault-Fourrey C."/>
            <person name="LaButti K."/>
            <person name="Lindquist E.A."/>
            <person name="Lipzen A."/>
            <person name="Lundell T."/>
            <person name="Morin E."/>
            <person name="Murat C."/>
            <person name="Sun H."/>
            <person name="Tunlid A."/>
            <person name="Henrissat B."/>
            <person name="Grigoriev I.V."/>
            <person name="Hibbett D.S."/>
            <person name="Martin F."/>
            <person name="Nordberg H.P."/>
            <person name="Cantor M.N."/>
            <person name="Hua S.X."/>
        </authorList>
    </citation>
    <scope>NUCLEOTIDE SEQUENCE [LARGE SCALE GENOMIC DNA]</scope>
    <source>
        <strain evidence="6">h7</strain>
    </source>
</reference>
<keyword evidence="6" id="KW-1185">Reference proteome</keyword>
<proteinExistence type="predicted"/>
<comment type="subcellular location">
    <subcellularLocation>
        <location evidence="1">Host cell</location>
    </subcellularLocation>
    <subcellularLocation>
        <location evidence="2">Secreted</location>
    </subcellularLocation>
</comment>